<dbReference type="InterPro" id="IPR009078">
    <property type="entry name" value="Ferritin-like_SF"/>
</dbReference>
<dbReference type="InterPro" id="IPR012347">
    <property type="entry name" value="Ferritin-like"/>
</dbReference>
<dbReference type="PANTHER" id="PTHR33531">
    <property type="entry name" value="RUBRERYTHRIN SUBFAMILY"/>
    <property type="match status" value="1"/>
</dbReference>
<gene>
    <name evidence="2" type="ORF">F8153_00275</name>
</gene>
<organism evidence="2 3">
    <name type="scientific">Alkaliphilus serpentinus</name>
    <dbReference type="NCBI Taxonomy" id="1482731"/>
    <lineage>
        <taxon>Bacteria</taxon>
        <taxon>Bacillati</taxon>
        <taxon>Bacillota</taxon>
        <taxon>Clostridia</taxon>
        <taxon>Peptostreptococcales</taxon>
        <taxon>Natronincolaceae</taxon>
        <taxon>Alkaliphilus</taxon>
    </lineage>
</organism>
<comment type="caution">
    <text evidence="2">The sequence shown here is derived from an EMBL/GenBank/DDBJ whole genome shotgun (WGS) entry which is preliminary data.</text>
</comment>
<dbReference type="Gene3D" id="1.20.1260.10">
    <property type="match status" value="1"/>
</dbReference>
<dbReference type="InterPro" id="IPR003251">
    <property type="entry name" value="Rr_diiron-bd_dom"/>
</dbReference>
<protein>
    <submittedName>
        <fullName evidence="2">Ferritin family protein</fullName>
    </submittedName>
</protein>
<dbReference type="RefSeq" id="WP_151864341.1">
    <property type="nucleotide sequence ID" value="NZ_WBZB01000002.1"/>
</dbReference>
<dbReference type="PANTHER" id="PTHR33531:SF7">
    <property type="entry name" value="HYPOTHETICAL MEMBRANE PROTEIN, CONSERVED"/>
    <property type="match status" value="1"/>
</dbReference>
<reference evidence="2 3" key="1">
    <citation type="submission" date="2019-10" db="EMBL/GenBank/DDBJ databases">
        <title>Alkaliphilus serpentinus sp. nov. and Alkaliphilus pronyensis sp. nov., two novel anaerobic alkaliphilic species isolated from the serpentinized-hosted hydrothermal field of the Prony Bay (New Caledonia).</title>
        <authorList>
            <person name="Postec A."/>
        </authorList>
    </citation>
    <scope>NUCLEOTIDE SEQUENCE [LARGE SCALE GENOMIC DNA]</scope>
    <source>
        <strain evidence="2 3">LacT</strain>
    </source>
</reference>
<name>A0A833HRM5_9FIRM</name>
<dbReference type="Pfam" id="PF02915">
    <property type="entry name" value="Rubrerythrin"/>
    <property type="match status" value="1"/>
</dbReference>
<evidence type="ECO:0000313" key="2">
    <source>
        <dbReference type="EMBL" id="KAB3533524.1"/>
    </source>
</evidence>
<keyword evidence="3" id="KW-1185">Reference proteome</keyword>
<dbReference type="Proteomes" id="UP000465601">
    <property type="component" value="Unassembled WGS sequence"/>
</dbReference>
<dbReference type="CDD" id="cd01045">
    <property type="entry name" value="Ferritin_like_AB"/>
    <property type="match status" value="1"/>
</dbReference>
<dbReference type="GO" id="GO:0016491">
    <property type="term" value="F:oxidoreductase activity"/>
    <property type="evidence" value="ECO:0007669"/>
    <property type="project" value="InterPro"/>
</dbReference>
<evidence type="ECO:0000313" key="3">
    <source>
        <dbReference type="Proteomes" id="UP000465601"/>
    </source>
</evidence>
<proteinExistence type="predicted"/>
<feature type="domain" description="Rubrerythrin diiron-binding" evidence="1">
    <location>
        <begin position="6"/>
        <end position="151"/>
    </location>
</feature>
<dbReference type="GO" id="GO:0046872">
    <property type="term" value="F:metal ion binding"/>
    <property type="evidence" value="ECO:0007669"/>
    <property type="project" value="InterPro"/>
</dbReference>
<dbReference type="AlphaFoldDB" id="A0A833HRM5"/>
<sequence length="164" mass="19952">MQKYINILKYAMEMEKQGHHFYKTNAERFSSATAKELFERLAEVELDHYHFLEEQLNYYIKFNQLQDYSLDSNREADLFDKRFEAENIEQSLHDSLTPDLTILRMAYLIERDYAEFYKKQSEEAEDKNIVKLFKTLATWEEGHQELFKAEYDRRMEEYINGQWG</sequence>
<dbReference type="EMBL" id="WBZB01000002">
    <property type="protein sequence ID" value="KAB3533524.1"/>
    <property type="molecule type" value="Genomic_DNA"/>
</dbReference>
<evidence type="ECO:0000259" key="1">
    <source>
        <dbReference type="Pfam" id="PF02915"/>
    </source>
</evidence>
<dbReference type="OrthoDB" id="9808511at2"/>
<accession>A0A833HRM5</accession>
<dbReference type="SUPFAM" id="SSF47240">
    <property type="entry name" value="Ferritin-like"/>
    <property type="match status" value="1"/>
</dbReference>